<feature type="domain" description="USP" evidence="2">
    <location>
        <begin position="231"/>
        <end position="536"/>
    </location>
</feature>
<reference evidence="3" key="3">
    <citation type="submission" date="2025-09" db="UniProtKB">
        <authorList>
            <consortium name="Ensembl"/>
        </authorList>
    </citation>
    <scope>IDENTIFICATION</scope>
</reference>
<dbReference type="InterPro" id="IPR001394">
    <property type="entry name" value="Peptidase_C19_UCH"/>
</dbReference>
<dbReference type="STRING" id="28377.ENSACAP00000018755"/>
<accession>G1KVR8</accession>
<dbReference type="GO" id="GO:0005829">
    <property type="term" value="C:cytosol"/>
    <property type="evidence" value="ECO:0000318"/>
    <property type="project" value="GO_Central"/>
</dbReference>
<dbReference type="GeneTree" id="ENSGT00940000164912"/>
<dbReference type="InParanoid" id="G1KVR8"/>
<keyword evidence="4" id="KW-1185">Reference proteome</keyword>
<dbReference type="Gene3D" id="3.90.70.10">
    <property type="entry name" value="Cysteine proteinases"/>
    <property type="match status" value="1"/>
</dbReference>
<dbReference type="Ensembl" id="ENSACAT00000024543.3">
    <property type="protein sequence ID" value="ENSACAP00000018755.3"/>
    <property type="gene ID" value="ENSACAG00000009634.4"/>
</dbReference>
<dbReference type="GO" id="GO:0070536">
    <property type="term" value="P:protein K63-linked deubiquitination"/>
    <property type="evidence" value="ECO:0000318"/>
    <property type="project" value="GO_Central"/>
</dbReference>
<dbReference type="InterPro" id="IPR028889">
    <property type="entry name" value="USP"/>
</dbReference>
<evidence type="ECO:0000313" key="4">
    <source>
        <dbReference type="Proteomes" id="UP000001646"/>
    </source>
</evidence>
<evidence type="ECO:0000256" key="1">
    <source>
        <dbReference type="ARBA" id="ARBA00022490"/>
    </source>
</evidence>
<reference evidence="3" key="2">
    <citation type="submission" date="2025-08" db="UniProtKB">
        <authorList>
            <consortium name="Ensembl"/>
        </authorList>
    </citation>
    <scope>IDENTIFICATION</scope>
</reference>
<dbReference type="eggNOG" id="KOG3556">
    <property type="taxonomic scope" value="Eukaryota"/>
</dbReference>
<dbReference type="Proteomes" id="UP000001646">
    <property type="component" value="Chromosome 4"/>
</dbReference>
<dbReference type="GeneID" id="103278756"/>
<dbReference type="Pfam" id="PF00443">
    <property type="entry name" value="UCH"/>
    <property type="match status" value="1"/>
</dbReference>
<dbReference type="PROSITE" id="PS50235">
    <property type="entry name" value="USP_3"/>
    <property type="match status" value="1"/>
</dbReference>
<dbReference type="InterPro" id="IPR038765">
    <property type="entry name" value="Papain-like_cys_pep_sf"/>
</dbReference>
<dbReference type="OrthoDB" id="6287070at2759"/>
<protein>
    <recommendedName>
        <fullName evidence="2">USP domain-containing protein</fullName>
    </recommendedName>
</protein>
<dbReference type="KEGG" id="acs:103278756"/>
<sequence length="574" mass="65040">MRQNQNIFPPKVKGAIPAMQFAAEKKEAFIVTREIHAGRKKIPLGCIGYFLEDKHSMGRIVDLKSRPVITLMSSHIKPLSCHEAGLLLTVESPQKRHDLLSNERLFSAICCLQIYDVVRVRYNRVVAVGIVRSFWEQHRKPGNGELKMLLIEVELLDSGIISLRDRYSRLKVDASKIIAVSSNVTHSIGCQEISQESYKKENNHPNQYLAEVSAASVWEQEVLKKMEGTMRGIQGHCNSCYLDTTLFSLFSFSSALDGILYSTEVDDKTAQQILREQIVQPLRQHGYVGANEVMNLRKLLRCDSFITEEKDPEEFLNALLGEVLAVEPLLKIRADNEVLKYNCYQILAENNATVKVPTVQQLLEQSLLSYGLHLNEIPSCFILQMPRFGKTYKKFSLVYPSLHLDLTDLVNQASPVCCVCGGKTSYGCSWCQPDTRLHPEYMKLFGNISKAHSPLTRLKHSGKELKSNSPSAKQPTLDLFAVLCIEKSHYVAFVRYGPSQTSWLFFDSMAGTLKNEKQTNIPVVKACPQIGHYLAMSPTEFATVDTNQMDKLSRRFFCDAYTFMYQEPKHSSYK</sequence>
<dbReference type="RefSeq" id="XP_062834881.1">
    <property type="nucleotide sequence ID" value="XM_062978811.1"/>
</dbReference>
<evidence type="ECO:0000313" key="3">
    <source>
        <dbReference type="Ensembl" id="ENSACAP00000018755.3"/>
    </source>
</evidence>
<name>G1KVR8_ANOCA</name>
<dbReference type="GO" id="GO:0061578">
    <property type="term" value="F:K63-linked deubiquitinase activity"/>
    <property type="evidence" value="ECO:0000318"/>
    <property type="project" value="GO_Central"/>
</dbReference>
<dbReference type="GO" id="GO:0004843">
    <property type="term" value="F:cysteine-type deubiquitinase activity"/>
    <property type="evidence" value="ECO:0000318"/>
    <property type="project" value="GO_Central"/>
</dbReference>
<gene>
    <name evidence="3" type="primary">LOC103278756</name>
</gene>
<dbReference type="PANTHER" id="PTHR11830">
    <property type="entry name" value="40S RIBOSOMAL PROTEIN S3A"/>
    <property type="match status" value="1"/>
</dbReference>
<dbReference type="SUPFAM" id="SSF54001">
    <property type="entry name" value="Cysteine proteinases"/>
    <property type="match status" value="1"/>
</dbReference>
<dbReference type="HOGENOM" id="CLU_083782_0_0_1"/>
<dbReference type="AlphaFoldDB" id="G1KVR8"/>
<dbReference type="Bgee" id="ENSACAG00000009634">
    <property type="expression patterns" value="Expressed in skeletal muscle tissue"/>
</dbReference>
<keyword evidence="1" id="KW-0963">Cytoplasm</keyword>
<evidence type="ECO:0000259" key="2">
    <source>
        <dbReference type="PROSITE" id="PS50235"/>
    </source>
</evidence>
<organism evidence="3 4">
    <name type="scientific">Anolis carolinensis</name>
    <name type="common">Green anole</name>
    <name type="synonym">American chameleon</name>
    <dbReference type="NCBI Taxonomy" id="28377"/>
    <lineage>
        <taxon>Eukaryota</taxon>
        <taxon>Metazoa</taxon>
        <taxon>Chordata</taxon>
        <taxon>Craniata</taxon>
        <taxon>Vertebrata</taxon>
        <taxon>Euteleostomi</taxon>
        <taxon>Lepidosauria</taxon>
        <taxon>Squamata</taxon>
        <taxon>Bifurcata</taxon>
        <taxon>Unidentata</taxon>
        <taxon>Episquamata</taxon>
        <taxon>Toxicofera</taxon>
        <taxon>Iguania</taxon>
        <taxon>Dactyloidae</taxon>
        <taxon>Anolis</taxon>
    </lineage>
</organism>
<reference evidence="3 4" key="1">
    <citation type="submission" date="2009-12" db="EMBL/GenBank/DDBJ databases">
        <title>The Genome Sequence of Anolis carolinensis (Green Anole Lizard).</title>
        <authorList>
            <consortium name="The Genome Sequencing Platform"/>
            <person name="Di Palma F."/>
            <person name="Alfoldi J."/>
            <person name="Heiman D."/>
            <person name="Young S."/>
            <person name="Grabherr M."/>
            <person name="Johnson J."/>
            <person name="Lander E.S."/>
            <person name="Lindblad-Toh K."/>
        </authorList>
    </citation>
    <scope>NUCLEOTIDE SEQUENCE [LARGE SCALE GENOMIC DNA]</scope>
    <source>
        <strain evidence="3 4">JBL SC #1</strain>
    </source>
</reference>
<proteinExistence type="predicted"/>